<organism evidence="1 2">
    <name type="scientific">Populus trichocarpa</name>
    <name type="common">Western balsam poplar</name>
    <name type="synonym">Populus balsamifera subsp. trichocarpa</name>
    <dbReference type="NCBI Taxonomy" id="3694"/>
    <lineage>
        <taxon>Eukaryota</taxon>
        <taxon>Viridiplantae</taxon>
        <taxon>Streptophyta</taxon>
        <taxon>Embryophyta</taxon>
        <taxon>Tracheophyta</taxon>
        <taxon>Spermatophyta</taxon>
        <taxon>Magnoliopsida</taxon>
        <taxon>eudicotyledons</taxon>
        <taxon>Gunneridae</taxon>
        <taxon>Pentapetalae</taxon>
        <taxon>rosids</taxon>
        <taxon>fabids</taxon>
        <taxon>Malpighiales</taxon>
        <taxon>Salicaceae</taxon>
        <taxon>Saliceae</taxon>
        <taxon>Populus</taxon>
    </lineage>
</organism>
<protein>
    <submittedName>
        <fullName evidence="1">Uncharacterized protein</fullName>
    </submittedName>
</protein>
<dbReference type="EMBL" id="CM009308">
    <property type="protein sequence ID" value="PNS91493.1"/>
    <property type="molecule type" value="Genomic_DNA"/>
</dbReference>
<evidence type="ECO:0000313" key="2">
    <source>
        <dbReference type="Proteomes" id="UP000006729"/>
    </source>
</evidence>
<dbReference type="Proteomes" id="UP000006729">
    <property type="component" value="Chromosome 19"/>
</dbReference>
<keyword evidence="2" id="KW-1185">Reference proteome</keyword>
<dbReference type="AlphaFoldDB" id="U7E1X0"/>
<reference evidence="1 2" key="1">
    <citation type="journal article" date="2006" name="Science">
        <title>The genome of black cottonwood, Populus trichocarpa (Torr. &amp; Gray).</title>
        <authorList>
            <person name="Tuskan G.A."/>
            <person name="Difazio S."/>
            <person name="Jansson S."/>
            <person name="Bohlmann J."/>
            <person name="Grigoriev I."/>
            <person name="Hellsten U."/>
            <person name="Putnam N."/>
            <person name="Ralph S."/>
            <person name="Rombauts S."/>
            <person name="Salamov A."/>
            <person name="Schein J."/>
            <person name="Sterck L."/>
            <person name="Aerts A."/>
            <person name="Bhalerao R.R."/>
            <person name="Bhalerao R.P."/>
            <person name="Blaudez D."/>
            <person name="Boerjan W."/>
            <person name="Brun A."/>
            <person name="Brunner A."/>
            <person name="Busov V."/>
            <person name="Campbell M."/>
            <person name="Carlson J."/>
            <person name="Chalot M."/>
            <person name="Chapman J."/>
            <person name="Chen G.L."/>
            <person name="Cooper D."/>
            <person name="Coutinho P.M."/>
            <person name="Couturier J."/>
            <person name="Covert S."/>
            <person name="Cronk Q."/>
            <person name="Cunningham R."/>
            <person name="Davis J."/>
            <person name="Degroeve S."/>
            <person name="Dejardin A."/>
            <person name="Depamphilis C."/>
            <person name="Detter J."/>
            <person name="Dirks B."/>
            <person name="Dubchak I."/>
            <person name="Duplessis S."/>
            <person name="Ehlting J."/>
            <person name="Ellis B."/>
            <person name="Gendler K."/>
            <person name="Goodstein D."/>
            <person name="Gribskov M."/>
            <person name="Grimwood J."/>
            <person name="Groover A."/>
            <person name="Gunter L."/>
            <person name="Hamberger B."/>
            <person name="Heinze B."/>
            <person name="Helariutta Y."/>
            <person name="Henrissat B."/>
            <person name="Holligan D."/>
            <person name="Holt R."/>
            <person name="Huang W."/>
            <person name="Islam-Faridi N."/>
            <person name="Jones S."/>
            <person name="Jones-Rhoades M."/>
            <person name="Jorgensen R."/>
            <person name="Joshi C."/>
            <person name="Kangasjarvi J."/>
            <person name="Karlsson J."/>
            <person name="Kelleher C."/>
            <person name="Kirkpatrick R."/>
            <person name="Kirst M."/>
            <person name="Kohler A."/>
            <person name="Kalluri U."/>
            <person name="Larimer F."/>
            <person name="Leebens-Mack J."/>
            <person name="Leple J.C."/>
            <person name="Locascio P."/>
            <person name="Lou Y."/>
            <person name="Lucas S."/>
            <person name="Martin F."/>
            <person name="Montanini B."/>
            <person name="Napoli C."/>
            <person name="Nelson D.R."/>
            <person name="Nelson C."/>
            <person name="Nieminen K."/>
            <person name="Nilsson O."/>
            <person name="Pereda V."/>
            <person name="Peter G."/>
            <person name="Philippe R."/>
            <person name="Pilate G."/>
            <person name="Poliakov A."/>
            <person name="Razumovskaya J."/>
            <person name="Richardson P."/>
            <person name="Rinaldi C."/>
            <person name="Ritland K."/>
            <person name="Rouze P."/>
            <person name="Ryaboy D."/>
            <person name="Schmutz J."/>
            <person name="Schrader J."/>
            <person name="Segerman B."/>
            <person name="Shin H."/>
            <person name="Siddiqui A."/>
            <person name="Sterky F."/>
            <person name="Terry A."/>
            <person name="Tsai C.J."/>
            <person name="Uberbacher E."/>
            <person name="Unneberg P."/>
            <person name="Vahala J."/>
            <person name="Wall K."/>
            <person name="Wessler S."/>
            <person name="Yang G."/>
            <person name="Yin T."/>
            <person name="Douglas C."/>
            <person name="Marra M."/>
            <person name="Sandberg G."/>
            <person name="Van de Peer Y."/>
            <person name="Rokhsar D."/>
        </authorList>
    </citation>
    <scope>NUCLEOTIDE SEQUENCE [LARGE SCALE GENOMIC DNA]</scope>
    <source>
        <strain evidence="2">cv. Nisqually</strain>
    </source>
</reference>
<dbReference type="HOGENOM" id="CLU_1285184_0_0_1"/>
<evidence type="ECO:0000313" key="1">
    <source>
        <dbReference type="EMBL" id="PNS91493.1"/>
    </source>
</evidence>
<accession>U7E1X0</accession>
<sequence>MVEFVMLVTVAAAAVKVQMAAVLKVEMHCCSSTLCYQTYPKRLRICLLFLPDDQGLQMVEFVMLVTVAAAAVKVQMAAVLKVEMHCCSSTLCYQTYPKRLRICLLFLPDDQGLQMVEFVMLVTVAAAAVKVQMAAVLKVEMHCCSSTLCYQTYPKRLRICLVFLPDDQGLQMVEFVMLVTVAAAAVKVQMAAVLKDQHQDEFIYISFLHKIDIRL</sequence>
<dbReference type="InParanoid" id="U7E1X0"/>
<gene>
    <name evidence="1" type="ORF">POPTR_019G108600</name>
</gene>
<proteinExistence type="predicted"/>
<name>U7E1X0_POPTR</name>